<dbReference type="PROSITE" id="PS50249">
    <property type="entry name" value="MPN"/>
    <property type="match status" value="1"/>
</dbReference>
<dbReference type="OrthoDB" id="9804482at2"/>
<dbReference type="Gene3D" id="3.40.140.10">
    <property type="entry name" value="Cytidine Deaminase, domain 2"/>
    <property type="match status" value="1"/>
</dbReference>
<keyword evidence="5" id="KW-0482">Metalloprotease</keyword>
<dbReference type="InterPro" id="IPR025657">
    <property type="entry name" value="RadC_JAB"/>
</dbReference>
<proteinExistence type="predicted"/>
<evidence type="ECO:0000256" key="4">
    <source>
        <dbReference type="ARBA" id="ARBA00022833"/>
    </source>
</evidence>
<keyword evidence="2" id="KW-0479">Metal-binding</keyword>
<keyword evidence="3" id="KW-0378">Hydrolase</keyword>
<dbReference type="STRING" id="96561.Dole_2916"/>
<dbReference type="GO" id="GO:0008237">
    <property type="term" value="F:metallopeptidase activity"/>
    <property type="evidence" value="ECO:0007669"/>
    <property type="project" value="UniProtKB-KW"/>
</dbReference>
<evidence type="ECO:0000256" key="1">
    <source>
        <dbReference type="ARBA" id="ARBA00022670"/>
    </source>
</evidence>
<name>A8ZYJ4_DESOH</name>
<accession>A8ZYJ4</accession>
<dbReference type="AlphaFoldDB" id="A8ZYJ4"/>
<sequence>MEDQAKFWRQLKSGHFVPMVKEAVRGQEISSAQEVYNIMKPVFAETDDVETLYCLYLDTKNRILAMEKMFTGSLSSTAVYPREIIKRVIALKSSAVVITHNHPTGDPGPSVEDTRITIRLLVALKSMNVDLHDHIIVGEGYYSFADAGVIGSADVRFCDFLCRLSRE</sequence>
<feature type="domain" description="MPN" evidence="6">
    <location>
        <begin position="28"/>
        <end position="150"/>
    </location>
</feature>
<keyword evidence="8" id="KW-1185">Reference proteome</keyword>
<dbReference type="eggNOG" id="COG2003">
    <property type="taxonomic scope" value="Bacteria"/>
</dbReference>
<evidence type="ECO:0000256" key="5">
    <source>
        <dbReference type="ARBA" id="ARBA00023049"/>
    </source>
</evidence>
<reference evidence="7 8" key="1">
    <citation type="submission" date="2007-10" db="EMBL/GenBank/DDBJ databases">
        <title>Complete sequence of Desulfococcus oleovorans Hxd3.</title>
        <authorList>
            <consortium name="US DOE Joint Genome Institute"/>
            <person name="Copeland A."/>
            <person name="Lucas S."/>
            <person name="Lapidus A."/>
            <person name="Barry K."/>
            <person name="Glavina del Rio T."/>
            <person name="Dalin E."/>
            <person name="Tice H."/>
            <person name="Pitluck S."/>
            <person name="Kiss H."/>
            <person name="Brettin T."/>
            <person name="Bruce D."/>
            <person name="Detter J.C."/>
            <person name="Han C."/>
            <person name="Schmutz J."/>
            <person name="Larimer F."/>
            <person name="Land M."/>
            <person name="Hauser L."/>
            <person name="Kyrpides N."/>
            <person name="Kim E."/>
            <person name="Wawrik B."/>
            <person name="Richardson P."/>
        </authorList>
    </citation>
    <scope>NUCLEOTIDE SEQUENCE [LARGE SCALE GENOMIC DNA]</scope>
    <source>
        <strain evidence="8">DSM 6200 / JCM 39069 / Hxd3</strain>
    </source>
</reference>
<evidence type="ECO:0000313" key="7">
    <source>
        <dbReference type="EMBL" id="ABW68719.1"/>
    </source>
</evidence>
<dbReference type="InterPro" id="IPR037518">
    <property type="entry name" value="MPN"/>
</dbReference>
<keyword evidence="4" id="KW-0862">Zinc</keyword>
<dbReference type="PANTHER" id="PTHR30471:SF3">
    <property type="entry name" value="UPF0758 PROTEIN YEES-RELATED"/>
    <property type="match status" value="1"/>
</dbReference>
<dbReference type="PANTHER" id="PTHR30471">
    <property type="entry name" value="DNA REPAIR PROTEIN RADC"/>
    <property type="match status" value="1"/>
</dbReference>
<evidence type="ECO:0000256" key="3">
    <source>
        <dbReference type="ARBA" id="ARBA00022801"/>
    </source>
</evidence>
<dbReference type="Pfam" id="PF04002">
    <property type="entry name" value="RadC"/>
    <property type="match status" value="1"/>
</dbReference>
<dbReference type="InterPro" id="IPR001405">
    <property type="entry name" value="UPF0758"/>
</dbReference>
<gene>
    <name evidence="7" type="ordered locus">Dole_2916</name>
</gene>
<protein>
    <submittedName>
        <fullName evidence="7">DNA repair protein RadC</fullName>
    </submittedName>
</protein>
<evidence type="ECO:0000256" key="2">
    <source>
        <dbReference type="ARBA" id="ARBA00022723"/>
    </source>
</evidence>
<evidence type="ECO:0000259" key="6">
    <source>
        <dbReference type="PROSITE" id="PS50249"/>
    </source>
</evidence>
<dbReference type="GO" id="GO:0046872">
    <property type="term" value="F:metal ion binding"/>
    <property type="evidence" value="ECO:0007669"/>
    <property type="project" value="UniProtKB-KW"/>
</dbReference>
<keyword evidence="1" id="KW-0645">Protease</keyword>
<dbReference type="GO" id="GO:0006508">
    <property type="term" value="P:proteolysis"/>
    <property type="evidence" value="ECO:0007669"/>
    <property type="project" value="UniProtKB-KW"/>
</dbReference>
<dbReference type="EMBL" id="CP000859">
    <property type="protein sequence ID" value="ABW68719.1"/>
    <property type="molecule type" value="Genomic_DNA"/>
</dbReference>
<dbReference type="Proteomes" id="UP000008561">
    <property type="component" value="Chromosome"/>
</dbReference>
<dbReference type="RefSeq" id="WP_012176330.1">
    <property type="nucleotide sequence ID" value="NC_009943.1"/>
</dbReference>
<dbReference type="CDD" id="cd08071">
    <property type="entry name" value="MPN_DUF2466"/>
    <property type="match status" value="1"/>
</dbReference>
<evidence type="ECO:0000313" key="8">
    <source>
        <dbReference type="Proteomes" id="UP000008561"/>
    </source>
</evidence>
<dbReference type="KEGG" id="dol:Dole_2916"/>
<organism evidence="7 8">
    <name type="scientific">Desulfosudis oleivorans (strain DSM 6200 / JCM 39069 / Hxd3)</name>
    <name type="common">Desulfococcus oleovorans</name>
    <dbReference type="NCBI Taxonomy" id="96561"/>
    <lineage>
        <taxon>Bacteria</taxon>
        <taxon>Pseudomonadati</taxon>
        <taxon>Thermodesulfobacteriota</taxon>
        <taxon>Desulfobacteria</taxon>
        <taxon>Desulfobacterales</taxon>
        <taxon>Desulfosudaceae</taxon>
        <taxon>Desulfosudis</taxon>
    </lineage>
</organism>
<dbReference type="HOGENOM" id="CLU_073529_3_0_7"/>